<dbReference type="AlphaFoldDB" id="A0AAF0YFU3"/>
<comment type="similarity">
    <text evidence="2">Belongs to the UDPGP type 1 family.</text>
</comment>
<evidence type="ECO:0000256" key="5">
    <source>
        <dbReference type="ARBA" id="ARBA00022695"/>
    </source>
</evidence>
<dbReference type="GO" id="GO:0006048">
    <property type="term" value="P:UDP-N-acetylglucosamine biosynthetic process"/>
    <property type="evidence" value="ECO:0007669"/>
    <property type="project" value="TreeGrafter"/>
</dbReference>
<protein>
    <recommendedName>
        <fullName evidence="3">UDP-N-acetylglucosamine diphosphorylase</fullName>
        <ecNumber evidence="3">2.7.7.23</ecNumber>
    </recommendedName>
</protein>
<reference evidence="8" key="1">
    <citation type="submission" date="2023-10" db="EMBL/GenBank/DDBJ databases">
        <authorList>
            <person name="Noh H."/>
        </authorList>
    </citation>
    <scope>NUCLEOTIDE SEQUENCE</scope>
    <source>
        <strain evidence="8">DUCC4014</strain>
    </source>
</reference>
<dbReference type="CDD" id="cd04193">
    <property type="entry name" value="UDPGlcNAc_PPase"/>
    <property type="match status" value="1"/>
</dbReference>
<dbReference type="FunFam" id="3.90.550.10:FF:000075">
    <property type="entry name" value="Probable UDP-N-acetylglucosamine pyrophosphorylase"/>
    <property type="match status" value="1"/>
</dbReference>
<evidence type="ECO:0000256" key="6">
    <source>
        <dbReference type="ARBA" id="ARBA00048493"/>
    </source>
</evidence>
<evidence type="ECO:0000256" key="3">
    <source>
        <dbReference type="ARBA" id="ARBA00012457"/>
    </source>
</evidence>
<dbReference type="PANTHER" id="PTHR11952">
    <property type="entry name" value="UDP- GLUCOSE PYROPHOSPHORYLASE"/>
    <property type="match status" value="1"/>
</dbReference>
<keyword evidence="4" id="KW-0808">Transferase</keyword>
<evidence type="ECO:0000256" key="7">
    <source>
        <dbReference type="SAM" id="MobiDB-lite"/>
    </source>
</evidence>
<name>A0AAF0YFU3_9TREE</name>
<dbReference type="GO" id="GO:0003977">
    <property type="term" value="F:UDP-N-acetylglucosamine diphosphorylase activity"/>
    <property type="evidence" value="ECO:0007669"/>
    <property type="project" value="UniProtKB-EC"/>
</dbReference>
<evidence type="ECO:0000256" key="4">
    <source>
        <dbReference type="ARBA" id="ARBA00022679"/>
    </source>
</evidence>
<dbReference type="Pfam" id="PF01704">
    <property type="entry name" value="UDPGP"/>
    <property type="match status" value="1"/>
</dbReference>
<dbReference type="Gene3D" id="3.90.550.10">
    <property type="entry name" value="Spore Coat Polysaccharide Biosynthesis Protein SpsA, Chain A"/>
    <property type="match status" value="1"/>
</dbReference>
<feature type="region of interest" description="Disordered" evidence="7">
    <location>
        <begin position="72"/>
        <end position="103"/>
    </location>
</feature>
<evidence type="ECO:0000256" key="2">
    <source>
        <dbReference type="ARBA" id="ARBA00010401"/>
    </source>
</evidence>
<accession>A0AAF0YFU3</accession>
<evidence type="ECO:0000313" key="8">
    <source>
        <dbReference type="EMBL" id="WOO84872.1"/>
    </source>
</evidence>
<organism evidence="8 9">
    <name type="scientific">Vanrija pseudolonga</name>
    <dbReference type="NCBI Taxonomy" id="143232"/>
    <lineage>
        <taxon>Eukaryota</taxon>
        <taxon>Fungi</taxon>
        <taxon>Dikarya</taxon>
        <taxon>Basidiomycota</taxon>
        <taxon>Agaricomycotina</taxon>
        <taxon>Tremellomycetes</taxon>
        <taxon>Trichosporonales</taxon>
        <taxon>Trichosporonaceae</taxon>
        <taxon>Vanrija</taxon>
    </lineage>
</organism>
<dbReference type="EMBL" id="CP086719">
    <property type="protein sequence ID" value="WOO84872.1"/>
    <property type="molecule type" value="Genomic_DNA"/>
</dbReference>
<dbReference type="SUPFAM" id="SSF53448">
    <property type="entry name" value="Nucleotide-diphospho-sugar transferases"/>
    <property type="match status" value="1"/>
</dbReference>
<dbReference type="PANTHER" id="PTHR11952:SF2">
    <property type="entry name" value="LD24639P"/>
    <property type="match status" value="1"/>
</dbReference>
<dbReference type="GeneID" id="87811551"/>
<dbReference type="InterPro" id="IPR029044">
    <property type="entry name" value="Nucleotide-diphossugar_trans"/>
</dbReference>
<evidence type="ECO:0000256" key="1">
    <source>
        <dbReference type="ARBA" id="ARBA00005208"/>
    </source>
</evidence>
<dbReference type="InterPro" id="IPR002618">
    <property type="entry name" value="UDPGP_fam"/>
</dbReference>
<comment type="pathway">
    <text evidence="1">Nucleotide-sugar biosynthesis; UDP-N-acetyl-alpha-D-glucosamine biosynthesis; UDP-N-acetyl-alpha-D-glucosamine from N-acetyl-alpha-D-glucosamine 1-phosphate: step 1/1.</text>
</comment>
<keyword evidence="5" id="KW-0548">Nucleotidyltransferase</keyword>
<comment type="catalytic activity">
    <reaction evidence="6">
        <text>N-acetyl-alpha-D-glucosamine 1-phosphate + UTP + H(+) = UDP-N-acetyl-alpha-D-glucosamine + diphosphate</text>
        <dbReference type="Rhea" id="RHEA:13509"/>
        <dbReference type="ChEBI" id="CHEBI:15378"/>
        <dbReference type="ChEBI" id="CHEBI:33019"/>
        <dbReference type="ChEBI" id="CHEBI:46398"/>
        <dbReference type="ChEBI" id="CHEBI:57705"/>
        <dbReference type="ChEBI" id="CHEBI:57776"/>
        <dbReference type="EC" id="2.7.7.23"/>
    </reaction>
</comment>
<dbReference type="EC" id="2.7.7.23" evidence="3"/>
<dbReference type="InterPro" id="IPR039741">
    <property type="entry name" value="UDP-sugar_pyrophosphorylase"/>
</dbReference>
<gene>
    <name evidence="8" type="primary">UAP1</name>
    <name evidence="8" type="ORF">LOC62_06G008385</name>
</gene>
<dbReference type="RefSeq" id="XP_062630898.1">
    <property type="nucleotide sequence ID" value="XM_062774914.1"/>
</dbReference>
<proteinExistence type="inferred from homology"/>
<evidence type="ECO:0000313" key="9">
    <source>
        <dbReference type="Proteomes" id="UP000827549"/>
    </source>
</evidence>
<dbReference type="Proteomes" id="UP000827549">
    <property type="component" value="Chromosome 6"/>
</dbReference>
<keyword evidence="9" id="KW-1185">Reference proteome</keyword>
<sequence length="529" mass="56967">MTVANGTVKVNVSNLKAIYEDAGQGHVFNFWDKLTPLEQAQLAEQLASIDVNRVNRIYRNAVAAEAPVTPLVETPQEVPSDGLHPPNLLALDKSRSPSPAPVPEPVLPLPQSACATVIDNAEDVARWRATGLQAIANNEVAVLLLAGGQGTRLGSSHPKGMYDIQLPSHKSLFEYQAGRIARLEAVAAAATGKNAKDVKIRWYVMTSGPTRTETEAYFESKNWFGLGQDSVIFLEQGVLPALSNDGKLLLATPSSLSVAPDGNGGLYAALRKPLSPDSDLTVLSDLDNRGIKFVHVYGVDNCLVKVADPIFIGANIERQAACGAKVVRKHLPAESVGVLALKGGAFSVVEYSELSREKAEQLDETGRLAFWAGNIVNHFYTTEFLHSIEAMERKMAFHIARKKIAHVDVATGETIKPSTPNGMKLELFVFDVFPFTSSLSVIEVDRAEEFSPLKNAPGSKTDGPETSRRDLLAQQRRWLEAAGATVAEDAEVEVTPEITYGGEALEFVAGKHIARSGVMSSPAELAALL</sequence>